<proteinExistence type="predicted"/>
<name>A0AA37TZB3_9RHOB</name>
<comment type="caution">
    <text evidence="1">The sequence shown here is derived from an EMBL/GenBank/DDBJ whole genome shotgun (WGS) entry which is preliminary data.</text>
</comment>
<reference evidence="1 2" key="1">
    <citation type="journal article" date="2014" name="Int. J. Syst. Evol. Microbiol.">
        <title>Complete genome sequence of Corynebacterium casei LMG S-19264T (=DSM 44701T), isolated from a smear-ripened cheese.</title>
        <authorList>
            <consortium name="US DOE Joint Genome Institute (JGI-PGF)"/>
            <person name="Walter F."/>
            <person name="Albersmeier A."/>
            <person name="Kalinowski J."/>
            <person name="Ruckert C."/>
        </authorList>
    </citation>
    <scope>NUCLEOTIDE SEQUENCE [LARGE SCALE GENOMIC DNA]</scope>
    <source>
        <strain evidence="1 2">NBRC 111766</strain>
    </source>
</reference>
<dbReference type="Proteomes" id="UP001157355">
    <property type="component" value="Unassembled WGS sequence"/>
</dbReference>
<sequence>MGATNSHAMVRSDRPRIWCASLGGVAAATRWKGSGMGLAFLRADLGIMREALLALKSLARSRLSAGLA</sequence>
<dbReference type="AlphaFoldDB" id="A0AA37TZB3"/>
<protein>
    <submittedName>
        <fullName evidence="1">Uncharacterized protein</fullName>
    </submittedName>
</protein>
<gene>
    <name evidence="1" type="ORF">GCM10010873_31290</name>
</gene>
<evidence type="ECO:0000313" key="2">
    <source>
        <dbReference type="Proteomes" id="UP001157355"/>
    </source>
</evidence>
<evidence type="ECO:0000313" key="1">
    <source>
        <dbReference type="EMBL" id="GLS88155.1"/>
    </source>
</evidence>
<accession>A0AA37TZB3</accession>
<organism evidence="1 2">
    <name type="scientific">Cypionkella aquatica</name>
    <dbReference type="NCBI Taxonomy" id="1756042"/>
    <lineage>
        <taxon>Bacteria</taxon>
        <taxon>Pseudomonadati</taxon>
        <taxon>Pseudomonadota</taxon>
        <taxon>Alphaproteobacteria</taxon>
        <taxon>Rhodobacterales</taxon>
        <taxon>Paracoccaceae</taxon>
        <taxon>Cypionkella</taxon>
    </lineage>
</organism>
<keyword evidence="2" id="KW-1185">Reference proteome</keyword>
<dbReference type="EMBL" id="BSPP01000011">
    <property type="protein sequence ID" value="GLS88155.1"/>
    <property type="molecule type" value="Genomic_DNA"/>
</dbReference>